<dbReference type="GO" id="GO:0046872">
    <property type="term" value="F:metal ion binding"/>
    <property type="evidence" value="ECO:0007669"/>
    <property type="project" value="UniProtKB-KW"/>
</dbReference>
<evidence type="ECO:0000313" key="5">
    <source>
        <dbReference type="Proteomes" id="UP000027822"/>
    </source>
</evidence>
<dbReference type="CDD" id="cd07249">
    <property type="entry name" value="MMCE"/>
    <property type="match status" value="1"/>
</dbReference>
<keyword evidence="4" id="KW-0456">Lyase</keyword>
<sequence length="137" mass="15299">MLEKIGHIGIAVQSLEKTLPFYTDILNLELLGIEEVESQQVKVAFLEIGESKLELLEPLSKESPVAHFIEKRGEGIHHIAFETTILEKRIQYMKERGIQLINKAPKLGAEGAKIAFIHPNSSYGTLYELCDKGGDPN</sequence>
<dbReference type="GO" id="GO:0016829">
    <property type="term" value="F:lyase activity"/>
    <property type="evidence" value="ECO:0007669"/>
    <property type="project" value="UniProtKB-KW"/>
</dbReference>
<dbReference type="Pfam" id="PF13669">
    <property type="entry name" value="Glyoxalase_4"/>
    <property type="match status" value="1"/>
</dbReference>
<dbReference type="PANTHER" id="PTHR43048">
    <property type="entry name" value="METHYLMALONYL-COA EPIMERASE"/>
    <property type="match status" value="1"/>
</dbReference>
<name>A0A073K4C5_9BACI</name>
<protein>
    <submittedName>
        <fullName evidence="4">Lactoylglutathione lyase</fullName>
    </submittedName>
</protein>
<dbReference type="RefSeq" id="WP_034635034.1">
    <property type="nucleotide sequence ID" value="NZ_CBCSJC010000002.1"/>
</dbReference>
<keyword evidence="2" id="KW-0479">Metal-binding</keyword>
<gene>
    <name evidence="4" type="ORF">BAMA_00675</name>
</gene>
<proteinExistence type="inferred from homology"/>
<reference evidence="4 5" key="1">
    <citation type="submission" date="2014-06" db="EMBL/GenBank/DDBJ databases">
        <title>Draft genome sequence of Bacillus manliponensis JCM 15802 (MCCC 1A00708).</title>
        <authorList>
            <person name="Lai Q."/>
            <person name="Liu Y."/>
            <person name="Shao Z."/>
        </authorList>
    </citation>
    <scope>NUCLEOTIDE SEQUENCE [LARGE SCALE GENOMIC DNA]</scope>
    <source>
        <strain evidence="4 5">JCM 15802</strain>
    </source>
</reference>
<organism evidence="4 5">
    <name type="scientific">Bacillus manliponensis</name>
    <dbReference type="NCBI Taxonomy" id="574376"/>
    <lineage>
        <taxon>Bacteria</taxon>
        <taxon>Bacillati</taxon>
        <taxon>Bacillota</taxon>
        <taxon>Bacilli</taxon>
        <taxon>Bacillales</taxon>
        <taxon>Bacillaceae</taxon>
        <taxon>Bacillus</taxon>
        <taxon>Bacillus cereus group</taxon>
    </lineage>
</organism>
<evidence type="ECO:0000259" key="3">
    <source>
        <dbReference type="PROSITE" id="PS51819"/>
    </source>
</evidence>
<comment type="caution">
    <text evidence="4">The sequence shown here is derived from an EMBL/GenBank/DDBJ whole genome shotgun (WGS) entry which is preliminary data.</text>
</comment>
<evidence type="ECO:0000256" key="1">
    <source>
        <dbReference type="ARBA" id="ARBA00009308"/>
    </source>
</evidence>
<keyword evidence="5" id="KW-1185">Reference proteome</keyword>
<dbReference type="Proteomes" id="UP000027822">
    <property type="component" value="Unassembled WGS sequence"/>
</dbReference>
<dbReference type="PANTHER" id="PTHR43048:SF3">
    <property type="entry name" value="METHYLMALONYL-COA EPIMERASE, MITOCHONDRIAL"/>
    <property type="match status" value="1"/>
</dbReference>
<dbReference type="InterPro" id="IPR017515">
    <property type="entry name" value="MeMalonyl-CoA_epimerase"/>
</dbReference>
<evidence type="ECO:0000313" key="4">
    <source>
        <dbReference type="EMBL" id="KEK21317.1"/>
    </source>
</evidence>
<accession>A0A073K4C5</accession>
<evidence type="ECO:0000256" key="2">
    <source>
        <dbReference type="ARBA" id="ARBA00022723"/>
    </source>
</evidence>
<dbReference type="AlphaFoldDB" id="A0A073K4C5"/>
<dbReference type="GO" id="GO:0046491">
    <property type="term" value="P:L-methylmalonyl-CoA metabolic process"/>
    <property type="evidence" value="ECO:0007669"/>
    <property type="project" value="TreeGrafter"/>
</dbReference>
<dbReference type="GO" id="GO:0004493">
    <property type="term" value="F:methylmalonyl-CoA epimerase activity"/>
    <property type="evidence" value="ECO:0007669"/>
    <property type="project" value="TreeGrafter"/>
</dbReference>
<dbReference type="eggNOG" id="COG0346">
    <property type="taxonomic scope" value="Bacteria"/>
</dbReference>
<feature type="domain" description="VOC" evidence="3">
    <location>
        <begin position="4"/>
        <end position="132"/>
    </location>
</feature>
<dbReference type="InterPro" id="IPR029068">
    <property type="entry name" value="Glyas_Bleomycin-R_OHBP_Dase"/>
</dbReference>
<dbReference type="PROSITE" id="PS51819">
    <property type="entry name" value="VOC"/>
    <property type="match status" value="1"/>
</dbReference>
<dbReference type="SUPFAM" id="SSF54593">
    <property type="entry name" value="Glyoxalase/Bleomycin resistance protein/Dihydroxybiphenyl dioxygenase"/>
    <property type="match status" value="1"/>
</dbReference>
<dbReference type="EMBL" id="JOTN01000001">
    <property type="protein sequence ID" value="KEK21317.1"/>
    <property type="molecule type" value="Genomic_DNA"/>
</dbReference>
<dbReference type="STRING" id="574376.BAMA_00675"/>
<dbReference type="Gene3D" id="3.10.180.10">
    <property type="entry name" value="2,3-Dihydroxybiphenyl 1,2-Dioxygenase, domain 1"/>
    <property type="match status" value="1"/>
</dbReference>
<comment type="similarity">
    <text evidence="1">Belongs to the methylmalonyl-CoA epimerase family.</text>
</comment>
<dbReference type="InterPro" id="IPR051785">
    <property type="entry name" value="MMCE/EMCE_epimerase"/>
</dbReference>
<dbReference type="NCBIfam" id="TIGR03081">
    <property type="entry name" value="metmalonyl_epim"/>
    <property type="match status" value="1"/>
</dbReference>
<dbReference type="OrthoDB" id="9788468at2"/>
<dbReference type="InterPro" id="IPR037523">
    <property type="entry name" value="VOC_core"/>
</dbReference>